<name>A0AA37W182_9GAMM</name>
<dbReference type="PANTHER" id="PTHR43162:SF1">
    <property type="entry name" value="PRESTALK A DIFFERENTIATION PROTEIN A"/>
    <property type="match status" value="1"/>
</dbReference>
<evidence type="ECO:0000313" key="3">
    <source>
        <dbReference type="Proteomes" id="UP001161422"/>
    </source>
</evidence>
<accession>A0AA37W182</accession>
<keyword evidence="3" id="KW-1185">Reference proteome</keyword>
<dbReference type="Proteomes" id="UP001161422">
    <property type="component" value="Unassembled WGS sequence"/>
</dbReference>
<dbReference type="AlphaFoldDB" id="A0AA37W182"/>
<dbReference type="Gene3D" id="3.90.25.10">
    <property type="entry name" value="UDP-galactose 4-epimerase, domain 1"/>
    <property type="match status" value="1"/>
</dbReference>
<dbReference type="InterPro" id="IPR051604">
    <property type="entry name" value="Ergot_Alk_Oxidoreductase"/>
</dbReference>
<sequence length="282" mass="30896">MILLTGATGKTGFALAQRLSRQGTPFRVNLRNSEQANRFSGMGCDIVVGDLTKPQARRQALAGVEQVCLILANFEGQQATEQAIIQEAAEQGVQRVVKLSSIEAHPDIKARIPQSHFQVEQSLKASGLDYCMVRPNFFMQNLLANMPSIQQNGSFSYPAAGARTAMIDIEDVADFMAAVLQDRSLRDQSFDISGPEILSFEQVATTIGQQLGREVAFQACSAKDLEDKLKGYLDPWQTEAVVELLSDLVLDQSARLSDDFEAVLKRPPRSLQEFVAGSPAFN</sequence>
<dbReference type="RefSeq" id="WP_095506560.1">
    <property type="nucleotide sequence ID" value="NZ_BSNC01000003.1"/>
</dbReference>
<gene>
    <name evidence="2" type="ORF">GCM10007895_13030</name>
</gene>
<dbReference type="Gene3D" id="3.40.50.720">
    <property type="entry name" value="NAD(P)-binding Rossmann-like Domain"/>
    <property type="match status" value="1"/>
</dbReference>
<dbReference type="Pfam" id="PF05368">
    <property type="entry name" value="NmrA"/>
    <property type="match status" value="1"/>
</dbReference>
<evidence type="ECO:0000313" key="2">
    <source>
        <dbReference type="EMBL" id="GLP95997.1"/>
    </source>
</evidence>
<dbReference type="EMBL" id="BSNC01000003">
    <property type="protein sequence ID" value="GLP95997.1"/>
    <property type="molecule type" value="Genomic_DNA"/>
</dbReference>
<evidence type="ECO:0000259" key="1">
    <source>
        <dbReference type="Pfam" id="PF05368"/>
    </source>
</evidence>
<comment type="caution">
    <text evidence="2">The sequence shown here is derived from an EMBL/GenBank/DDBJ whole genome shotgun (WGS) entry which is preliminary data.</text>
</comment>
<organism evidence="2 3">
    <name type="scientific">Paraferrimonas sedimenticola</name>
    <dbReference type="NCBI Taxonomy" id="375674"/>
    <lineage>
        <taxon>Bacteria</taxon>
        <taxon>Pseudomonadati</taxon>
        <taxon>Pseudomonadota</taxon>
        <taxon>Gammaproteobacteria</taxon>
        <taxon>Alteromonadales</taxon>
        <taxon>Ferrimonadaceae</taxon>
        <taxon>Paraferrimonas</taxon>
    </lineage>
</organism>
<dbReference type="SUPFAM" id="SSF51735">
    <property type="entry name" value="NAD(P)-binding Rossmann-fold domains"/>
    <property type="match status" value="1"/>
</dbReference>
<dbReference type="PANTHER" id="PTHR43162">
    <property type="match status" value="1"/>
</dbReference>
<dbReference type="InterPro" id="IPR036291">
    <property type="entry name" value="NAD(P)-bd_dom_sf"/>
</dbReference>
<protein>
    <submittedName>
        <fullName evidence="2">NAD(P)-dependent oxidoreductase</fullName>
    </submittedName>
</protein>
<proteinExistence type="predicted"/>
<dbReference type="InterPro" id="IPR008030">
    <property type="entry name" value="NmrA-like"/>
</dbReference>
<reference evidence="2" key="2">
    <citation type="submission" date="2023-01" db="EMBL/GenBank/DDBJ databases">
        <title>Draft genome sequence of Paraferrimonas sedimenticola strain NBRC 101628.</title>
        <authorList>
            <person name="Sun Q."/>
            <person name="Mori K."/>
        </authorList>
    </citation>
    <scope>NUCLEOTIDE SEQUENCE</scope>
    <source>
        <strain evidence="2">NBRC 101628</strain>
    </source>
</reference>
<feature type="domain" description="NmrA-like" evidence="1">
    <location>
        <begin position="2"/>
        <end position="227"/>
    </location>
</feature>
<reference evidence="2" key="1">
    <citation type="journal article" date="2014" name="Int. J. Syst. Evol. Microbiol.">
        <title>Complete genome sequence of Corynebacterium casei LMG S-19264T (=DSM 44701T), isolated from a smear-ripened cheese.</title>
        <authorList>
            <consortium name="US DOE Joint Genome Institute (JGI-PGF)"/>
            <person name="Walter F."/>
            <person name="Albersmeier A."/>
            <person name="Kalinowski J."/>
            <person name="Ruckert C."/>
        </authorList>
    </citation>
    <scope>NUCLEOTIDE SEQUENCE</scope>
    <source>
        <strain evidence="2">NBRC 101628</strain>
    </source>
</reference>